<keyword evidence="2" id="KW-0732">Signal</keyword>
<evidence type="ECO:0000313" key="3">
    <source>
        <dbReference type="EMBL" id="MFD1785424.1"/>
    </source>
</evidence>
<feature type="region of interest" description="Disordered" evidence="1">
    <location>
        <begin position="31"/>
        <end position="69"/>
    </location>
</feature>
<feature type="signal peptide" evidence="2">
    <location>
        <begin position="1"/>
        <end position="29"/>
    </location>
</feature>
<comment type="caution">
    <text evidence="3">The sequence shown here is derived from an EMBL/GenBank/DDBJ whole genome shotgun (WGS) entry which is preliminary data.</text>
</comment>
<reference evidence="4" key="1">
    <citation type="journal article" date="2019" name="Int. J. Syst. Evol. Microbiol.">
        <title>The Global Catalogue of Microorganisms (GCM) 10K type strain sequencing project: providing services to taxonomists for standard genome sequencing and annotation.</title>
        <authorList>
            <consortium name="The Broad Institute Genomics Platform"/>
            <consortium name="The Broad Institute Genome Sequencing Center for Infectious Disease"/>
            <person name="Wu L."/>
            <person name="Ma J."/>
        </authorList>
    </citation>
    <scope>NUCLEOTIDE SEQUENCE [LARGE SCALE GENOMIC DNA]</scope>
    <source>
        <strain evidence="4">DFY28</strain>
    </source>
</reference>
<feature type="compositionally biased region" description="Low complexity" evidence="1">
    <location>
        <begin position="42"/>
        <end position="61"/>
    </location>
</feature>
<dbReference type="RefSeq" id="WP_377281486.1">
    <property type="nucleotide sequence ID" value="NZ_JBHRSI010000004.1"/>
</dbReference>
<dbReference type="InterPro" id="IPR011990">
    <property type="entry name" value="TPR-like_helical_dom_sf"/>
</dbReference>
<keyword evidence="4" id="KW-1185">Reference proteome</keyword>
<evidence type="ECO:0000313" key="4">
    <source>
        <dbReference type="Proteomes" id="UP001597237"/>
    </source>
</evidence>
<feature type="chain" id="PRO_5046715390" evidence="2">
    <location>
        <begin position="30"/>
        <end position="730"/>
    </location>
</feature>
<name>A0ABW4N7F5_9CAUL</name>
<dbReference type="SUPFAM" id="SSF48452">
    <property type="entry name" value="TPR-like"/>
    <property type="match status" value="1"/>
</dbReference>
<protein>
    <submittedName>
        <fullName evidence="3">Uncharacterized protein</fullName>
    </submittedName>
</protein>
<evidence type="ECO:0000256" key="2">
    <source>
        <dbReference type="SAM" id="SignalP"/>
    </source>
</evidence>
<accession>A0ABW4N7F5</accession>
<feature type="region of interest" description="Disordered" evidence="1">
    <location>
        <begin position="709"/>
        <end position="730"/>
    </location>
</feature>
<organism evidence="3 4">
    <name type="scientific">Phenylobacterium terrae</name>
    <dbReference type="NCBI Taxonomy" id="2665495"/>
    <lineage>
        <taxon>Bacteria</taxon>
        <taxon>Pseudomonadati</taxon>
        <taxon>Pseudomonadota</taxon>
        <taxon>Alphaproteobacteria</taxon>
        <taxon>Caulobacterales</taxon>
        <taxon>Caulobacteraceae</taxon>
        <taxon>Phenylobacterium</taxon>
    </lineage>
</organism>
<proteinExistence type="predicted"/>
<dbReference type="SUPFAM" id="SSF56935">
    <property type="entry name" value="Porins"/>
    <property type="match status" value="1"/>
</dbReference>
<dbReference type="EMBL" id="JBHUEY010000006">
    <property type="protein sequence ID" value="MFD1785424.1"/>
    <property type="molecule type" value="Genomic_DNA"/>
</dbReference>
<evidence type="ECO:0000256" key="1">
    <source>
        <dbReference type="SAM" id="MobiDB-lite"/>
    </source>
</evidence>
<dbReference type="Gene3D" id="1.25.40.10">
    <property type="entry name" value="Tetratricopeptide repeat domain"/>
    <property type="match status" value="1"/>
</dbReference>
<gene>
    <name evidence="3" type="ORF">ACFSC0_18640</name>
</gene>
<dbReference type="Proteomes" id="UP001597237">
    <property type="component" value="Unassembled WGS sequence"/>
</dbReference>
<sequence length="730" mass="80082">MARLSFPAVSATALLLASASALVASPAVAQNCPEPGERAERPSAPARSSAPQRSRSRTPQQIQIDRGDEAYDAGRYDEAAAIYERLSRYPADRQRTAVRAKVKLARTEWRRGNTGRAEQLIAQVIASGDARAAAEARSLRADIAFQAGANSAEAEYERANALLAAGQLDAAESAFNALLNRGCPLREGFYDRVRLRLANVALERGDFAGARRIADQVNPNVSQNVAQNLARLRERIEQREIDAPVETALEALRTRPESDADEAAMAADAQAKVGELRRLASDNPRISPGLRQRLQLEESRQLARANQFAEARAVAEQVRSAPADPALGEQATAALTRIHDLEVAFNARRILAEGDALNAAGRYRAADAKFNELAAGADWPEEWRQRAKLRQAGLARRLQDYRRSDALIAEVEQAPASDSLRESAAGARASYVEATPLNDLRGGFTIGLRHDTDAVAVANAARDEDDEGVAFPAGEEFPDEALVWGVNGEYRRKLNDKYDYFMVSGGISGVEQFDLDDIDRVNLTVRAGPIFRLPEQAADVGFGLYYYRHWRGGEELHDNLGLWAQYRRAFEGFNVRVAGLAAKRDDERDVYDAWRYSFDLNLTSNRDDGYGPFANLEYDWRGAKDPSRESWAAGVSGGYRAGLGMLGDRPVSGDISAGYTRVEYQGSRVLAPGVIGAREDDRLRFGVGADVLLDENTVVRVGLEQLNNESNLPSQDRENTSIGISLRRTY</sequence>